<dbReference type="Proteomes" id="UP000789390">
    <property type="component" value="Unassembled WGS sequence"/>
</dbReference>
<evidence type="ECO:0000313" key="4">
    <source>
        <dbReference type="Proteomes" id="UP000789390"/>
    </source>
</evidence>
<feature type="signal peptide" evidence="2">
    <location>
        <begin position="1"/>
        <end position="23"/>
    </location>
</feature>
<evidence type="ECO:0000256" key="2">
    <source>
        <dbReference type="SAM" id="SignalP"/>
    </source>
</evidence>
<keyword evidence="4" id="KW-1185">Reference proteome</keyword>
<name>A0A8J2RNA9_9CRUS</name>
<feature type="region of interest" description="Disordered" evidence="1">
    <location>
        <begin position="93"/>
        <end position="116"/>
    </location>
</feature>
<feature type="chain" id="PRO_5035269461" evidence="2">
    <location>
        <begin position="24"/>
        <end position="423"/>
    </location>
</feature>
<dbReference type="AlphaFoldDB" id="A0A8J2RNA9"/>
<gene>
    <name evidence="3" type="ORF">DGAL_LOCUS5135</name>
</gene>
<comment type="caution">
    <text evidence="3">The sequence shown here is derived from an EMBL/GenBank/DDBJ whole genome shotgun (WGS) entry which is preliminary data.</text>
</comment>
<keyword evidence="2" id="KW-0732">Signal</keyword>
<sequence>MRFFNLRISTAYLQLLQLTINFANPVPPSSRAEFQRLGAPPLGPNMVLIHNFSRNETNPRQHYQTYGDEASEPVMTTSKEIPFLLQGGTFDDTNNFVNPPSQVPTETAASQQKSSSSESAVVDLPLFYPPLPNQPQHRPTSTHYGTLRETFNPHPGNLNSPPRQSSFTPFKPNLFGFPSDSMCLPSRKQLKFQNTLSSSSILFAMNCLNLRKSTTFPAFLIFVLQVTLICAEPIRKSRTAEVGISAGGINLLNADIQQQVIPNDSIREDQTTDENVADLGDATMPPFVPSNEETEIPVVVADEQKVADDSKSIPMVNSQIQTEAPAAQSLSVDLPLFYPPLPVEQPKHQPATHYGPPRETYHPHPTRPYNKDSSFRPFASVPFKPSMLGFPPVSNTRENVGLQINWAAKVGRAHRSFYDFLLA</sequence>
<feature type="compositionally biased region" description="Polar residues" evidence="1">
    <location>
        <begin position="93"/>
        <end position="104"/>
    </location>
</feature>
<proteinExistence type="predicted"/>
<dbReference type="OrthoDB" id="6360110at2759"/>
<accession>A0A8J2RNA9</accession>
<protein>
    <submittedName>
        <fullName evidence="3">Uncharacterized protein</fullName>
    </submittedName>
</protein>
<organism evidence="3 4">
    <name type="scientific">Daphnia galeata</name>
    <dbReference type="NCBI Taxonomy" id="27404"/>
    <lineage>
        <taxon>Eukaryota</taxon>
        <taxon>Metazoa</taxon>
        <taxon>Ecdysozoa</taxon>
        <taxon>Arthropoda</taxon>
        <taxon>Crustacea</taxon>
        <taxon>Branchiopoda</taxon>
        <taxon>Diplostraca</taxon>
        <taxon>Cladocera</taxon>
        <taxon>Anomopoda</taxon>
        <taxon>Daphniidae</taxon>
        <taxon>Daphnia</taxon>
    </lineage>
</organism>
<evidence type="ECO:0000313" key="3">
    <source>
        <dbReference type="EMBL" id="CAH0102692.1"/>
    </source>
</evidence>
<dbReference type="EMBL" id="CAKKLH010000090">
    <property type="protein sequence ID" value="CAH0102692.1"/>
    <property type="molecule type" value="Genomic_DNA"/>
</dbReference>
<evidence type="ECO:0000256" key="1">
    <source>
        <dbReference type="SAM" id="MobiDB-lite"/>
    </source>
</evidence>
<feature type="compositionally biased region" description="Low complexity" evidence="1">
    <location>
        <begin position="105"/>
        <end position="116"/>
    </location>
</feature>
<feature type="region of interest" description="Disordered" evidence="1">
    <location>
        <begin position="346"/>
        <end position="367"/>
    </location>
</feature>
<reference evidence="3" key="1">
    <citation type="submission" date="2021-11" db="EMBL/GenBank/DDBJ databases">
        <authorList>
            <person name="Schell T."/>
        </authorList>
    </citation>
    <scope>NUCLEOTIDE SEQUENCE</scope>
    <source>
        <strain evidence="3">M5</strain>
    </source>
</reference>